<dbReference type="Proteomes" id="UP001301728">
    <property type="component" value="Unassembled WGS sequence"/>
</dbReference>
<evidence type="ECO:0000313" key="2">
    <source>
        <dbReference type="EMBL" id="MEA5520263.1"/>
    </source>
</evidence>
<dbReference type="PROSITE" id="PS51742">
    <property type="entry name" value="PPC"/>
    <property type="match status" value="1"/>
</dbReference>
<reference evidence="2 3" key="1">
    <citation type="submission" date="2023-12" db="EMBL/GenBank/DDBJ databases">
        <title>Baltic Sea Cyanobacteria.</title>
        <authorList>
            <person name="Delbaje E."/>
            <person name="Fewer D.P."/>
            <person name="Shishido T.K."/>
        </authorList>
    </citation>
    <scope>NUCLEOTIDE SEQUENCE [LARGE SCALE GENOMIC DNA]</scope>
    <source>
        <strain evidence="2 3">CCNP 1315</strain>
    </source>
</reference>
<comment type="caution">
    <text evidence="2">The sequence shown here is derived from an EMBL/GenBank/DDBJ whole genome shotgun (WGS) entry which is preliminary data.</text>
</comment>
<keyword evidence="3" id="KW-1185">Reference proteome</keyword>
<dbReference type="GO" id="GO:0003677">
    <property type="term" value="F:DNA binding"/>
    <property type="evidence" value="ECO:0007669"/>
    <property type="project" value="UniProtKB-KW"/>
</dbReference>
<evidence type="ECO:0000313" key="3">
    <source>
        <dbReference type="Proteomes" id="UP001301728"/>
    </source>
</evidence>
<dbReference type="RefSeq" id="WP_323223475.1">
    <property type="nucleotide sequence ID" value="NZ_JAYGHT010000077.1"/>
</dbReference>
<dbReference type="InterPro" id="IPR005175">
    <property type="entry name" value="PPC_dom"/>
</dbReference>
<dbReference type="SUPFAM" id="SSF117856">
    <property type="entry name" value="AF0104/ALDC/Ptd012-like"/>
    <property type="match status" value="1"/>
</dbReference>
<gene>
    <name evidence="2" type="ORF">VB854_15045</name>
</gene>
<sequence length="132" mass="14373">MMNVLPIRLKPNQDLKLSLLEIAVTDQIQAGFILTAVGSLQQATVRFAGQEESQCLRGRFEIVSLVGTLSIEGIHLHIALADAHGKTIGGHLQTGCIIYTTAEIVIGTVPGYIFKRTPDEETGYLELEITQL</sequence>
<dbReference type="Pfam" id="PF03479">
    <property type="entry name" value="PCC"/>
    <property type="match status" value="1"/>
</dbReference>
<dbReference type="PANTHER" id="PTHR34988:SF1">
    <property type="entry name" value="DNA-BINDING PROTEIN"/>
    <property type="match status" value="1"/>
</dbReference>
<evidence type="ECO:0000259" key="1">
    <source>
        <dbReference type="PROSITE" id="PS51742"/>
    </source>
</evidence>
<accession>A0ABU5U0S4</accession>
<dbReference type="EMBL" id="JAYGHT010000077">
    <property type="protein sequence ID" value="MEA5520263.1"/>
    <property type="molecule type" value="Genomic_DNA"/>
</dbReference>
<dbReference type="CDD" id="cd11378">
    <property type="entry name" value="DUF296"/>
    <property type="match status" value="1"/>
</dbReference>
<dbReference type="Gene3D" id="3.30.1330.80">
    <property type="entry name" value="Hypothetical protein, similar to alpha- acetolactate decarboxylase, domain 2"/>
    <property type="match status" value="1"/>
</dbReference>
<feature type="domain" description="PPC" evidence="1">
    <location>
        <begin position="1"/>
        <end position="130"/>
    </location>
</feature>
<dbReference type="PANTHER" id="PTHR34988">
    <property type="entry name" value="PROTEIN, PUTATIVE-RELATED"/>
    <property type="match status" value="1"/>
</dbReference>
<organism evidence="2 3">
    <name type="scientific">Limnoraphis robusta CCNP1315</name>
    <dbReference type="NCBI Taxonomy" id="3110306"/>
    <lineage>
        <taxon>Bacteria</taxon>
        <taxon>Bacillati</taxon>
        <taxon>Cyanobacteriota</taxon>
        <taxon>Cyanophyceae</taxon>
        <taxon>Oscillatoriophycideae</taxon>
        <taxon>Oscillatoriales</taxon>
        <taxon>Sirenicapillariaceae</taxon>
        <taxon>Limnoraphis</taxon>
    </lineage>
</organism>
<proteinExistence type="predicted"/>
<keyword evidence="2" id="KW-0238">DNA-binding</keyword>
<protein>
    <submittedName>
        <fullName evidence="2">PPC domain-containing DNA-binding protein</fullName>
    </submittedName>
</protein>
<name>A0ABU5U0S4_9CYAN</name>